<dbReference type="EMBL" id="CP072943">
    <property type="protein sequence ID" value="QTX31637.1"/>
    <property type="molecule type" value="Genomic_DNA"/>
</dbReference>
<evidence type="ECO:0000313" key="3">
    <source>
        <dbReference type="EMBL" id="QTX31637.1"/>
    </source>
</evidence>
<dbReference type="PANTHER" id="PTHR10724">
    <property type="entry name" value="30S RIBOSOMAL PROTEIN S1"/>
    <property type="match status" value="1"/>
</dbReference>
<dbReference type="KEGG" id="aram:KAR29_09750"/>
<evidence type="ECO:0000259" key="2">
    <source>
        <dbReference type="PROSITE" id="PS50126"/>
    </source>
</evidence>
<dbReference type="Pfam" id="PF00575">
    <property type="entry name" value="S1"/>
    <property type="match status" value="1"/>
</dbReference>
<reference evidence="4" key="1">
    <citation type="submission" date="2021-04" db="EMBL/GenBank/DDBJ databases">
        <title>A novel Synergistetes isolate from a pyrite-forming mixed culture.</title>
        <authorList>
            <person name="Bunk B."/>
            <person name="Sproer C."/>
            <person name="Spring S."/>
            <person name="Pester M."/>
        </authorList>
    </citation>
    <scope>NUCLEOTIDE SEQUENCE [LARGE SCALE GENOMIC DNA]</scope>
    <source>
        <strain evidence="4">J.5.4.2-T.3.5.2</strain>
    </source>
</reference>
<dbReference type="FunFam" id="2.40.50.140:FF:000103">
    <property type="entry name" value="protein RRP5 homolog"/>
    <property type="match status" value="1"/>
</dbReference>
<dbReference type="SUPFAM" id="SSF50249">
    <property type="entry name" value="Nucleic acid-binding proteins"/>
    <property type="match status" value="1"/>
</dbReference>
<protein>
    <submittedName>
        <fullName evidence="3">S1 RNA-binding domain-containing protein</fullName>
    </submittedName>
</protein>
<dbReference type="RefSeq" id="WP_274372805.1">
    <property type="nucleotide sequence ID" value="NZ_CP072943.1"/>
</dbReference>
<dbReference type="InterPro" id="IPR003029">
    <property type="entry name" value="S1_domain"/>
</dbReference>
<name>A0A9Q7AMG3_9BACT</name>
<dbReference type="Proteomes" id="UP000671879">
    <property type="component" value="Chromosome"/>
</dbReference>
<proteinExistence type="predicted"/>
<accession>A0A9Q7AMG3</accession>
<gene>
    <name evidence="3" type="ORF">KAR29_09750</name>
</gene>
<sequence length="133" mass="14800">MVDGNSSPAGTVNVGDIVAGTVEHIAPYGAFVRLTTGQKAMVHISELSHRYVKKVEDVLELKQEIRAKVIKIDEKGRIDLSLKSLEAPEPPRRSTEEDFEKRLSLFIKTSDQKIADLNSKMKDARGGKRKGRK</sequence>
<dbReference type="GO" id="GO:0003729">
    <property type="term" value="F:mRNA binding"/>
    <property type="evidence" value="ECO:0007669"/>
    <property type="project" value="TreeGrafter"/>
</dbReference>
<dbReference type="AlphaFoldDB" id="A0A9Q7AMG3"/>
<comment type="function">
    <text evidence="1">Binds mRNA; thus facilitating recognition of the initiation point. It is needed to translate mRNA with a short Shine-Dalgarno (SD) purine-rich sequence.</text>
</comment>
<dbReference type="InterPro" id="IPR012340">
    <property type="entry name" value="NA-bd_OB-fold"/>
</dbReference>
<dbReference type="InterPro" id="IPR050437">
    <property type="entry name" value="Ribos_protein_bS1-like"/>
</dbReference>
<dbReference type="GO" id="GO:0006412">
    <property type="term" value="P:translation"/>
    <property type="evidence" value="ECO:0007669"/>
    <property type="project" value="TreeGrafter"/>
</dbReference>
<keyword evidence="4" id="KW-1185">Reference proteome</keyword>
<dbReference type="PROSITE" id="PS50126">
    <property type="entry name" value="S1"/>
    <property type="match status" value="1"/>
</dbReference>
<dbReference type="PANTHER" id="PTHR10724:SF10">
    <property type="entry name" value="S1 RNA-BINDING DOMAIN-CONTAINING PROTEIN 1"/>
    <property type="match status" value="1"/>
</dbReference>
<organism evidence="3 4">
    <name type="scientific">Aminithiophilus ramosus</name>
    <dbReference type="NCBI Taxonomy" id="3029084"/>
    <lineage>
        <taxon>Bacteria</taxon>
        <taxon>Thermotogati</taxon>
        <taxon>Synergistota</taxon>
        <taxon>Synergistia</taxon>
        <taxon>Synergistales</taxon>
        <taxon>Aminithiophilaceae</taxon>
        <taxon>Aminithiophilus</taxon>
    </lineage>
</organism>
<evidence type="ECO:0000256" key="1">
    <source>
        <dbReference type="ARBA" id="ARBA00025604"/>
    </source>
</evidence>
<dbReference type="Gene3D" id="2.40.50.140">
    <property type="entry name" value="Nucleic acid-binding proteins"/>
    <property type="match status" value="1"/>
</dbReference>
<evidence type="ECO:0000313" key="4">
    <source>
        <dbReference type="Proteomes" id="UP000671879"/>
    </source>
</evidence>
<feature type="domain" description="S1 motif" evidence="2">
    <location>
        <begin position="15"/>
        <end position="83"/>
    </location>
</feature>
<dbReference type="SMART" id="SM00316">
    <property type="entry name" value="S1"/>
    <property type="match status" value="1"/>
</dbReference>
<dbReference type="GO" id="GO:0003735">
    <property type="term" value="F:structural constituent of ribosome"/>
    <property type="evidence" value="ECO:0007669"/>
    <property type="project" value="TreeGrafter"/>
</dbReference>